<dbReference type="EMBL" id="JABBNU010000012">
    <property type="protein sequence ID" value="NMM50376.1"/>
    <property type="molecule type" value="Genomic_DNA"/>
</dbReference>
<dbReference type="InterPro" id="IPR006076">
    <property type="entry name" value="FAD-dep_OxRdtase"/>
</dbReference>
<gene>
    <name evidence="4" type="ORF">HH304_18345</name>
</gene>
<proteinExistence type="predicted"/>
<accession>A0A848J3S1</accession>
<protein>
    <submittedName>
        <fullName evidence="4">FAD-dependent oxidoreductase</fullName>
    </submittedName>
</protein>
<sequence>MKKVAIVGGGVVGLCSAYYLNALGYEVSVISDDLEKKGCSYGNAGMIVPSHFIPLAAPGVILMGLKWMLRPDSPFHIHPRLNSDLISWGLKFYKASTAKHVENSKSVLSNLNLSSRELYLDIQEKENIDFSLKTKGLFMLCKTKKGLEEETHVARLSNKLGIPAEVLSPRELMEIDKNVELDVEGGVYFPLDACFNPTLFMNQMHLVLQQKGVKFISDKVESININGNKVTSLETTHQEIIADEFIIAAGIWSTNLLQSLEVNIPMQGGKGYSVMVENPATKPEICSLLCEARVSVTPMGDSIRFGGTMELNGTDMSISHQRLAGIFKSIPQYYPQFKEKDFLSAPTWVGLRPCSPDGLPYIGRFKNYTNLTAATGHAMMGMSLGPITGKLISQIIAGHKTNIDISQLNPNRYN</sequence>
<dbReference type="InterPro" id="IPR036188">
    <property type="entry name" value="FAD/NAD-bd_sf"/>
</dbReference>
<comment type="caution">
    <text evidence="4">The sequence shown here is derived from an EMBL/GenBank/DDBJ whole genome shotgun (WGS) entry which is preliminary data.</text>
</comment>
<dbReference type="SUPFAM" id="SSF51905">
    <property type="entry name" value="FAD/NAD(P)-binding domain"/>
    <property type="match status" value="1"/>
</dbReference>
<keyword evidence="2" id="KW-1133">Transmembrane helix</keyword>
<keyword evidence="2" id="KW-0812">Transmembrane</keyword>
<reference evidence="4 5" key="1">
    <citation type="submission" date="2020-04" db="EMBL/GenBank/DDBJ databases">
        <title>Flammeovirgaceae bacterium KN852 isolated from deep sea.</title>
        <authorList>
            <person name="Zhang D.-C."/>
        </authorList>
    </citation>
    <scope>NUCLEOTIDE SEQUENCE [LARGE SCALE GENOMIC DNA]</scope>
    <source>
        <strain evidence="4 5">KN852</strain>
    </source>
</reference>
<dbReference type="GO" id="GO:0016491">
    <property type="term" value="F:oxidoreductase activity"/>
    <property type="evidence" value="ECO:0007669"/>
    <property type="project" value="UniProtKB-KW"/>
</dbReference>
<dbReference type="RefSeq" id="WP_169684740.1">
    <property type="nucleotide sequence ID" value="NZ_JABBNU010000012.1"/>
</dbReference>
<evidence type="ECO:0000313" key="4">
    <source>
        <dbReference type="EMBL" id="NMM50376.1"/>
    </source>
</evidence>
<evidence type="ECO:0000313" key="5">
    <source>
        <dbReference type="Proteomes" id="UP000559010"/>
    </source>
</evidence>
<feature type="domain" description="FAD dependent oxidoreductase" evidence="3">
    <location>
        <begin position="3"/>
        <end position="394"/>
    </location>
</feature>
<dbReference type="Proteomes" id="UP000559010">
    <property type="component" value="Unassembled WGS sequence"/>
</dbReference>
<feature type="transmembrane region" description="Helical" evidence="2">
    <location>
        <begin position="46"/>
        <end position="65"/>
    </location>
</feature>
<dbReference type="PANTHER" id="PTHR13847">
    <property type="entry name" value="SARCOSINE DEHYDROGENASE-RELATED"/>
    <property type="match status" value="1"/>
</dbReference>
<keyword evidence="2" id="KW-0472">Membrane</keyword>
<dbReference type="Pfam" id="PF01266">
    <property type="entry name" value="DAO"/>
    <property type="match status" value="1"/>
</dbReference>
<dbReference type="Gene3D" id="3.30.9.10">
    <property type="entry name" value="D-Amino Acid Oxidase, subunit A, domain 2"/>
    <property type="match status" value="1"/>
</dbReference>
<dbReference type="Gene3D" id="3.50.50.60">
    <property type="entry name" value="FAD/NAD(P)-binding domain"/>
    <property type="match status" value="2"/>
</dbReference>
<dbReference type="AlphaFoldDB" id="A0A848J3S1"/>
<evidence type="ECO:0000256" key="2">
    <source>
        <dbReference type="SAM" id="Phobius"/>
    </source>
</evidence>
<organism evidence="4 5">
    <name type="scientific">Marinigracilibium pacificum</name>
    <dbReference type="NCBI Taxonomy" id="2729599"/>
    <lineage>
        <taxon>Bacteria</taxon>
        <taxon>Pseudomonadati</taxon>
        <taxon>Bacteroidota</taxon>
        <taxon>Cytophagia</taxon>
        <taxon>Cytophagales</taxon>
        <taxon>Flammeovirgaceae</taxon>
        <taxon>Marinigracilibium</taxon>
    </lineage>
</organism>
<keyword evidence="1" id="KW-0560">Oxidoreductase</keyword>
<dbReference type="PANTHER" id="PTHR13847:SF289">
    <property type="entry name" value="GLYCINE OXIDASE"/>
    <property type="match status" value="1"/>
</dbReference>
<name>A0A848J3S1_9BACT</name>
<dbReference type="SUPFAM" id="SSF54373">
    <property type="entry name" value="FAD-linked reductases, C-terminal domain"/>
    <property type="match status" value="1"/>
</dbReference>
<evidence type="ECO:0000259" key="3">
    <source>
        <dbReference type="Pfam" id="PF01266"/>
    </source>
</evidence>
<dbReference type="GO" id="GO:0005737">
    <property type="term" value="C:cytoplasm"/>
    <property type="evidence" value="ECO:0007669"/>
    <property type="project" value="TreeGrafter"/>
</dbReference>
<evidence type="ECO:0000256" key="1">
    <source>
        <dbReference type="ARBA" id="ARBA00023002"/>
    </source>
</evidence>
<keyword evidence="5" id="KW-1185">Reference proteome</keyword>